<evidence type="ECO:0000256" key="2">
    <source>
        <dbReference type="ARBA" id="ARBA00022814"/>
    </source>
</evidence>
<dbReference type="SMART" id="SM00738">
    <property type="entry name" value="NGN"/>
    <property type="match status" value="1"/>
</dbReference>
<evidence type="ECO:0000313" key="10">
    <source>
        <dbReference type="EMBL" id="GAB1251288.1"/>
    </source>
</evidence>
<evidence type="ECO:0000256" key="6">
    <source>
        <dbReference type="NCBIfam" id="TIGR00922"/>
    </source>
</evidence>
<dbReference type="CDD" id="cd09891">
    <property type="entry name" value="NGN_Bact_1"/>
    <property type="match status" value="1"/>
</dbReference>
<sequence length="181" mass="21093">MAEQDHSERKYYVLRVISGKEDKVKEMLEKEREIAPLKGYLFDVFIPTEKVMVQRGSKKRVVERPSMPGYMLIEAILNNDTIFILRNLPNVVGFLGMPKPEPLPMYEVERMMRKQDDRDEEATYDVSFMEGESVKVIDGPFSGFVATVEEVYQDKKKLKVMVKIFGRKTPLELSYTQVEKE</sequence>
<evidence type="ECO:0000256" key="3">
    <source>
        <dbReference type="ARBA" id="ARBA00023015"/>
    </source>
</evidence>
<evidence type="ECO:0000256" key="4">
    <source>
        <dbReference type="ARBA" id="ARBA00023163"/>
    </source>
</evidence>
<dbReference type="SUPFAM" id="SSF82679">
    <property type="entry name" value="N-utilization substance G protein NusG, N-terminal domain"/>
    <property type="match status" value="1"/>
</dbReference>
<proteinExistence type="inferred from homology"/>
<comment type="similarity">
    <text evidence="5 7">Belongs to the NusG family.</text>
</comment>
<dbReference type="PANTHER" id="PTHR30265:SF2">
    <property type="entry name" value="TRANSCRIPTION TERMINATION_ANTITERMINATION PROTEIN NUSG"/>
    <property type="match status" value="1"/>
</dbReference>
<evidence type="ECO:0000256" key="1">
    <source>
        <dbReference type="ARBA" id="ARBA00022472"/>
    </source>
</evidence>
<keyword evidence="1 5" id="KW-0806">Transcription termination</keyword>
<evidence type="ECO:0000259" key="9">
    <source>
        <dbReference type="SMART" id="SM00739"/>
    </source>
</evidence>
<organism evidence="10 11">
    <name type="scientific">Porphyromonas miyakawae</name>
    <dbReference type="NCBI Taxonomy" id="3137470"/>
    <lineage>
        <taxon>Bacteria</taxon>
        <taxon>Pseudomonadati</taxon>
        <taxon>Bacteroidota</taxon>
        <taxon>Bacteroidia</taxon>
        <taxon>Bacteroidales</taxon>
        <taxon>Porphyromonadaceae</taxon>
        <taxon>Porphyromonas</taxon>
    </lineage>
</organism>
<dbReference type="InterPro" id="IPR001062">
    <property type="entry name" value="Transcrpt_antiterm_NusG"/>
</dbReference>
<evidence type="ECO:0000256" key="7">
    <source>
        <dbReference type="RuleBase" id="RU000538"/>
    </source>
</evidence>
<dbReference type="PANTHER" id="PTHR30265">
    <property type="entry name" value="RHO-INTERACTING TRANSCRIPTION TERMINATION FACTOR NUSG"/>
    <property type="match status" value="1"/>
</dbReference>
<name>A0ABQ0E0Q4_9PORP</name>
<dbReference type="InterPro" id="IPR008991">
    <property type="entry name" value="Translation_prot_SH3-like_sf"/>
</dbReference>
<keyword evidence="2 5" id="KW-0889">Transcription antitermination</keyword>
<protein>
    <recommendedName>
        <fullName evidence="5 6">Transcription termination/antitermination protein NusG</fullName>
    </recommendedName>
</protein>
<dbReference type="SUPFAM" id="SSF50104">
    <property type="entry name" value="Translation proteins SH3-like domain"/>
    <property type="match status" value="1"/>
</dbReference>
<dbReference type="HAMAP" id="MF_00948">
    <property type="entry name" value="NusG"/>
    <property type="match status" value="1"/>
</dbReference>
<evidence type="ECO:0000256" key="5">
    <source>
        <dbReference type="HAMAP-Rule" id="MF_00948"/>
    </source>
</evidence>
<dbReference type="Gene3D" id="2.30.30.30">
    <property type="match status" value="1"/>
</dbReference>
<gene>
    <name evidence="5 10" type="primary">nusG</name>
    <name evidence="10" type="ORF">Tsumi_03920</name>
</gene>
<evidence type="ECO:0000313" key="11">
    <source>
        <dbReference type="Proteomes" id="UP001628220"/>
    </source>
</evidence>
<reference evidence="10 11" key="1">
    <citation type="journal article" date="2025" name="Int. J. Syst. Evol. Microbiol.">
        <title>Desulfovibrio falkowii sp. nov., Porphyromonas miyakawae sp. nov., Mediterraneibacter flintii sp. nov. and Owariibacterium komagatae gen. nov., sp. nov., isolated from human faeces.</title>
        <authorList>
            <person name="Hamaguchi T."/>
            <person name="Ohara M."/>
            <person name="Hisatomi A."/>
            <person name="Sekiguchi K."/>
            <person name="Takeda J.I."/>
            <person name="Ueyama J."/>
            <person name="Ito M."/>
            <person name="Nishiwaki H."/>
            <person name="Ogi T."/>
            <person name="Hirayama M."/>
            <person name="Ohkuma M."/>
            <person name="Sakamoto M."/>
            <person name="Ohno K."/>
        </authorList>
    </citation>
    <scope>NUCLEOTIDE SEQUENCE [LARGE SCALE GENOMIC DNA]</scope>
    <source>
        <strain evidence="10 11">13CB11C</strain>
    </source>
</reference>
<keyword evidence="11" id="KW-1185">Reference proteome</keyword>
<keyword evidence="4 5" id="KW-0804">Transcription</keyword>
<dbReference type="EMBL" id="BAAFSF010000001">
    <property type="protein sequence ID" value="GAB1251288.1"/>
    <property type="molecule type" value="Genomic_DNA"/>
</dbReference>
<dbReference type="InterPro" id="IPR014722">
    <property type="entry name" value="Rib_uL2_dom2"/>
</dbReference>
<feature type="domain" description="KOW" evidence="9">
    <location>
        <begin position="127"/>
        <end position="154"/>
    </location>
</feature>
<dbReference type="InterPro" id="IPR006645">
    <property type="entry name" value="NGN-like_dom"/>
</dbReference>
<dbReference type="Proteomes" id="UP001628220">
    <property type="component" value="Unassembled WGS sequence"/>
</dbReference>
<dbReference type="PRINTS" id="PR00338">
    <property type="entry name" value="NUSGTNSCPFCT"/>
</dbReference>
<dbReference type="InterPro" id="IPR043425">
    <property type="entry name" value="NusG-like"/>
</dbReference>
<dbReference type="InterPro" id="IPR005824">
    <property type="entry name" value="KOW"/>
</dbReference>
<accession>A0ABQ0E0Q4</accession>
<dbReference type="InterPro" id="IPR036735">
    <property type="entry name" value="NGN_dom_sf"/>
</dbReference>
<dbReference type="Pfam" id="PF02357">
    <property type="entry name" value="NusG"/>
    <property type="match status" value="1"/>
</dbReference>
<feature type="domain" description="NusG-like N-terminal" evidence="8">
    <location>
        <begin position="8"/>
        <end position="115"/>
    </location>
</feature>
<comment type="caution">
    <text evidence="10">The sequence shown here is derived from an EMBL/GenBank/DDBJ whole genome shotgun (WGS) entry which is preliminary data.</text>
</comment>
<evidence type="ECO:0000259" key="8">
    <source>
        <dbReference type="SMART" id="SM00738"/>
    </source>
</evidence>
<dbReference type="RefSeq" id="WP_411915102.1">
    <property type="nucleotide sequence ID" value="NZ_BAAFSF010000001.1"/>
</dbReference>
<dbReference type="Pfam" id="PF00467">
    <property type="entry name" value="KOW"/>
    <property type="match status" value="1"/>
</dbReference>
<dbReference type="SMART" id="SM00739">
    <property type="entry name" value="KOW"/>
    <property type="match status" value="1"/>
</dbReference>
<dbReference type="Gene3D" id="3.30.70.940">
    <property type="entry name" value="NusG, N-terminal domain"/>
    <property type="match status" value="1"/>
</dbReference>
<dbReference type="NCBIfam" id="TIGR00922">
    <property type="entry name" value="nusG"/>
    <property type="match status" value="1"/>
</dbReference>
<dbReference type="InterPro" id="IPR047050">
    <property type="entry name" value="NGN"/>
</dbReference>
<dbReference type="CDD" id="cd06091">
    <property type="entry name" value="KOW_NusG"/>
    <property type="match status" value="1"/>
</dbReference>
<keyword evidence="3 5" id="KW-0805">Transcription regulation</keyword>
<comment type="function">
    <text evidence="5 7">Participates in transcription elongation, termination and antitermination.</text>
</comment>